<evidence type="ECO:0000313" key="2">
    <source>
        <dbReference type="EMBL" id="RIA78714.1"/>
    </source>
</evidence>
<organism evidence="2 3">
    <name type="scientific">Glomus cerebriforme</name>
    <dbReference type="NCBI Taxonomy" id="658196"/>
    <lineage>
        <taxon>Eukaryota</taxon>
        <taxon>Fungi</taxon>
        <taxon>Fungi incertae sedis</taxon>
        <taxon>Mucoromycota</taxon>
        <taxon>Glomeromycotina</taxon>
        <taxon>Glomeromycetes</taxon>
        <taxon>Glomerales</taxon>
        <taxon>Glomeraceae</taxon>
        <taxon>Glomus</taxon>
    </lineage>
</organism>
<comment type="caution">
    <text evidence="2">The sequence shown here is derived from an EMBL/GenBank/DDBJ whole genome shotgun (WGS) entry which is preliminary data.</text>
</comment>
<dbReference type="EMBL" id="QKYT01002263">
    <property type="protein sequence ID" value="RIA78714.1"/>
    <property type="molecule type" value="Genomic_DNA"/>
</dbReference>
<feature type="region of interest" description="Disordered" evidence="1">
    <location>
        <begin position="276"/>
        <end position="309"/>
    </location>
</feature>
<evidence type="ECO:0000313" key="3">
    <source>
        <dbReference type="Proteomes" id="UP000265703"/>
    </source>
</evidence>
<reference evidence="2 3" key="1">
    <citation type="submission" date="2018-06" db="EMBL/GenBank/DDBJ databases">
        <title>Comparative genomics reveals the genomic features of Rhizophagus irregularis, R. cerebriforme, R. diaphanum and Gigaspora rosea, and their symbiotic lifestyle signature.</title>
        <authorList>
            <person name="Morin E."/>
            <person name="San Clemente H."/>
            <person name="Chen E.C.H."/>
            <person name="De La Providencia I."/>
            <person name="Hainaut M."/>
            <person name="Kuo A."/>
            <person name="Kohler A."/>
            <person name="Murat C."/>
            <person name="Tang N."/>
            <person name="Roy S."/>
            <person name="Loubradou J."/>
            <person name="Henrissat B."/>
            <person name="Grigoriev I.V."/>
            <person name="Corradi N."/>
            <person name="Roux C."/>
            <person name="Martin F.M."/>
        </authorList>
    </citation>
    <scope>NUCLEOTIDE SEQUENCE [LARGE SCALE GENOMIC DNA]</scope>
    <source>
        <strain evidence="2 3">DAOM 227022</strain>
    </source>
</reference>
<feature type="compositionally biased region" description="Low complexity" evidence="1">
    <location>
        <begin position="276"/>
        <end position="290"/>
    </location>
</feature>
<protein>
    <submittedName>
        <fullName evidence="2">Uncharacterized protein</fullName>
    </submittedName>
</protein>
<accession>A0A397S8T5</accession>
<name>A0A397S8T5_9GLOM</name>
<dbReference type="AlphaFoldDB" id="A0A397S8T5"/>
<evidence type="ECO:0000256" key="1">
    <source>
        <dbReference type="SAM" id="MobiDB-lite"/>
    </source>
</evidence>
<feature type="region of interest" description="Disordered" evidence="1">
    <location>
        <begin position="56"/>
        <end position="84"/>
    </location>
</feature>
<keyword evidence="3" id="KW-1185">Reference proteome</keyword>
<sequence>MDSLDSLDSLLSKINQVVNNKSQTPSLNNNSIPRASGIIRDGYEPIKLEGTDKVFSPIISNKDNSDTKKTQQKNNSNSESFIEHELSSKEHNLEVLSQQSSSQPPSLFPTNTAGRKSTIAEQTNILTTKQQSELDSQLLRPITALSRSSSSDGSVSLKESEVSDLSISVEEKFDKEDNCVTKKSRHVYSNNRDVLPKILKDQVNFSEQVEPLFVGETGEQITSDNSTISTNIIIPTTHILSSNHSSSEYSTSSLSIHSDNSILGDIVYNNIAIPSSSPSSSTISNISSPPLRNTKLHREDKYPSPGAYFSHKSGPMGDLSGGLSPNKRVNLIYIFFHIHNLKI</sequence>
<dbReference type="Proteomes" id="UP000265703">
    <property type="component" value="Unassembled WGS sequence"/>
</dbReference>
<gene>
    <name evidence="2" type="ORF">C1645_842527</name>
</gene>
<feature type="region of interest" description="Disordered" evidence="1">
    <location>
        <begin position="94"/>
        <end position="113"/>
    </location>
</feature>
<proteinExistence type="predicted"/>